<dbReference type="PANTHER" id="PTHR10048:SF15">
    <property type="entry name" value="PHOSPHATIDYLINOSITOL 4-KINASE ALPHA"/>
    <property type="match status" value="1"/>
</dbReference>
<gene>
    <name evidence="7" type="primary">STT4</name>
    <name evidence="7" type="ORF">Q9L58_003962</name>
</gene>
<dbReference type="PANTHER" id="PTHR10048">
    <property type="entry name" value="PHOSPHATIDYLINOSITOL KINASE"/>
    <property type="match status" value="1"/>
</dbReference>
<feature type="domain" description="PI3K/PI4K catalytic" evidence="5">
    <location>
        <begin position="1644"/>
        <end position="1918"/>
    </location>
</feature>
<protein>
    <recommendedName>
        <fullName evidence="2">1-phosphatidylinositol 4-kinase</fullName>
        <ecNumber evidence="2">2.7.1.67</ecNumber>
    </recommendedName>
</protein>
<dbReference type="InterPro" id="IPR042236">
    <property type="entry name" value="PI3K_accessory_sf"/>
</dbReference>
<name>A0ABR3GM32_9PEZI</name>
<dbReference type="GO" id="GO:0004430">
    <property type="term" value="F:1-phosphatidylinositol 4-kinase activity"/>
    <property type="evidence" value="ECO:0007669"/>
    <property type="project" value="UniProtKB-EC"/>
</dbReference>
<dbReference type="Pfam" id="PF00613">
    <property type="entry name" value="PI3Ka"/>
    <property type="match status" value="1"/>
</dbReference>
<evidence type="ECO:0000256" key="4">
    <source>
        <dbReference type="ARBA" id="ARBA00022777"/>
    </source>
</evidence>
<evidence type="ECO:0000259" key="6">
    <source>
        <dbReference type="PROSITE" id="PS51545"/>
    </source>
</evidence>
<evidence type="ECO:0000259" key="5">
    <source>
        <dbReference type="PROSITE" id="PS50290"/>
    </source>
</evidence>
<dbReference type="InterPro" id="IPR036940">
    <property type="entry name" value="PI3/4_kinase_cat_sf"/>
</dbReference>
<dbReference type="SMART" id="SM00146">
    <property type="entry name" value="PI3Kc"/>
    <property type="match status" value="1"/>
</dbReference>
<evidence type="ECO:0000313" key="8">
    <source>
        <dbReference type="Proteomes" id="UP001447188"/>
    </source>
</evidence>
<evidence type="ECO:0000256" key="2">
    <source>
        <dbReference type="ARBA" id="ARBA00012169"/>
    </source>
</evidence>
<comment type="similarity">
    <text evidence="1">Belongs to the PI3/PI4-kinase family. Type III PI4K subfamily.</text>
</comment>
<dbReference type="Pfam" id="PF19274">
    <property type="entry name" value="PI4K_N"/>
    <property type="match status" value="1"/>
</dbReference>
<dbReference type="PROSITE" id="PS51545">
    <property type="entry name" value="PIK_HELICAL"/>
    <property type="match status" value="1"/>
</dbReference>
<dbReference type="InterPro" id="IPR045495">
    <property type="entry name" value="PI4K_N"/>
</dbReference>
<feature type="domain" description="PIK helical" evidence="6">
    <location>
        <begin position="1376"/>
        <end position="1551"/>
    </location>
</feature>
<accession>A0ABR3GM32</accession>
<sequence>MDRTSRGLRRSALQKLALLSAKEPATSPRNVDLERLSEGCVSHDARFLNGGSNGFPNKPTKTSEIPMSLREFEVLLALCKAAPLLQSLDSAEKLRRQLSPYLIESYNQKISASPFFREISPSPWECLTSNLTAALLSLGFKFPTLRADVLDTINTYLSNALYHSQGELDEDDTLGFAPPVLSFLGFLDSSARHINFWWSADPEHSSAPFISQVRRILSEDYLLNVETTFSSIRNSTDDDIKLWRNCISSYDSSSRPLGAMLLQHEFYKFLSASTALLVVDTPVPQTVVILDAMMSTRGVPQANADKSAAVEPLADLAAEGVALIEDGTEYSRTEWQQDLGFLVKAHALISYACCAFLSGSMAESQLLNRWLATTVADGIQMASPDLAAATLKILAIATKKDERAASIFISTLHRFIIEGGPNAATAKVAGACLAYALRFQPQDATITTLNTLGHVLSSSNPGRALKAGQLQPFEMGASTLSLVTNGGEDERLGVYANVIETVVEIVEGCADEKMVSLGQSILIQRLNKVNAAVNAKILNGLAQLAVISSQADFKSVLQVYNKMGSDAVSQDDQAIMTAILEARTTIAKRLPRDSALYDIFLNDLLECIAAVGDLSETEEKKQMDSMVRTFSTASLYHLHAESNTTLQLASREIIQFIPPLARLLSSNGFETNFAVRYGFVSLLRDFWFNCAQHGIIYGSEAQKKCSKDLRVIAQYSPPLVSGIGEDENMESNLDQMPILKRGAVAQNTLEHKRRLIAMLPANEVDIRTLTHARVLILQATHTLECLRAEGGGYSKVLAYFVESGFKTGEGSNCMITVSKRVTDLYMRKVLAGINYPQFSAARAAEELADVFVGCCHRLEKVQFMAINTADRMITEIPSVLCQRSSLFALLELLTLLWISCLDEETDEYTTRSMFTSVKGGVAIELPDSYTFRWKTLNGFKARAKGWVLKVLNIAPLDVKGLLQTYLSEFEGEDEGSFGHVALGRSFALEMGSMVPTGDQRLASIEHLGDCDGNVASDFVMQYTTRQAYRYTETTDNRADVLNFLPLGGSAGSSAPPSRPDSAQAVLDQMEARDYEKEFVPIEELRDVLKKAAALVCRSDKDQGPLIRGLVGVPFSVFSKKSINLGISLWTGIIHEKPKLQSRLLAEIVRNWEMTVEKRMGLYSSELVAPDPFDVKMEYSPSDKEQQLIEQQSASEMLTPHLKLLHLLSSHYHANRYGNPHIQQIFLRLVRISLEGLKHATGHPLSREVRLRLVLFGLQVLRYSTGLSDRQQTAMKDMILSAGLSWFKFAPCWSFGGNRLQVKSEAHVLQDVANFLQGMVGIGGNNRGVRLKQDLLLLLMENEQTRLATWLYPLDHTRKHHLVQAYSVRPPTDNAIAIVLSAAWDEDPAIAVQLLKRFQSPRLEADVRRLIRTFPEKVVDQPDAVQIMLGDRISGGLGFQLKYLLFWAPVNPITAATYFLPSYANNAFVLQYAMRALESHSIDVTFFYVPQIVQTLRYDTLGYVERFILETAKFSQLFAHQIIWNMKANMYKDEESLIADPIKPTLDKVMDHLIASFSGIDRSFYQREFAFFDEVTSISGKLKPYIKKTKAEKNAKIAEELAKINVDVGVYLPSNPDGIVVDIDRTSGKSLQSHAKAPFMATFRIKRKAIVSATEAESQLAHKRRAESQSTIMKETWQAAIFKVGDDCRQDMLALQLISAFRSIYNSVGLDVYVFPYRVTATAPGCGVIDVLPKSISRDMMGRDHEMGLYDYFVNKYGGEDSIRFQEARNQFVKSMAGYSVISYLLKFKDRHNGNIMLDDAGHILHIDFGFCFDIAPGGITFERAPFKLTAEMVLVMGGSIDSQAYLRFEELCIKAFLAVRPYVDKLAHCVILMLDSGLPCFKPETIQNFRDRFVLEKSEREAADYMRYLVKKSYSSLSTGQYDRFQHLTNGIPY</sequence>
<dbReference type="PROSITE" id="PS50290">
    <property type="entry name" value="PI3_4_KINASE_3"/>
    <property type="match status" value="1"/>
</dbReference>
<dbReference type="InterPro" id="IPR001263">
    <property type="entry name" value="PI3K_accessory_dom"/>
</dbReference>
<dbReference type="Gene3D" id="1.25.40.70">
    <property type="entry name" value="Phosphatidylinositol 3-kinase, accessory domain (PIK)"/>
    <property type="match status" value="1"/>
</dbReference>
<dbReference type="InterPro" id="IPR016024">
    <property type="entry name" value="ARM-type_fold"/>
</dbReference>
<dbReference type="SUPFAM" id="SSF56112">
    <property type="entry name" value="Protein kinase-like (PK-like)"/>
    <property type="match status" value="1"/>
</dbReference>
<dbReference type="InterPro" id="IPR018936">
    <property type="entry name" value="PI3/4_kinase_CS"/>
</dbReference>
<organism evidence="7 8">
    <name type="scientific">Discina gigas</name>
    <dbReference type="NCBI Taxonomy" id="1032678"/>
    <lineage>
        <taxon>Eukaryota</taxon>
        <taxon>Fungi</taxon>
        <taxon>Dikarya</taxon>
        <taxon>Ascomycota</taxon>
        <taxon>Pezizomycotina</taxon>
        <taxon>Pezizomycetes</taxon>
        <taxon>Pezizales</taxon>
        <taxon>Discinaceae</taxon>
        <taxon>Discina</taxon>
    </lineage>
</organism>
<dbReference type="InterPro" id="IPR000403">
    <property type="entry name" value="PI3/4_kinase_cat_dom"/>
</dbReference>
<dbReference type="PROSITE" id="PS00916">
    <property type="entry name" value="PI3_4_KINASE_2"/>
    <property type="match status" value="1"/>
</dbReference>
<dbReference type="Pfam" id="PF00454">
    <property type="entry name" value="PI3_PI4_kinase"/>
    <property type="match status" value="1"/>
</dbReference>
<dbReference type="CDD" id="cd05167">
    <property type="entry name" value="PI4Kc_III_alpha"/>
    <property type="match status" value="1"/>
</dbReference>
<dbReference type="SMART" id="SM00145">
    <property type="entry name" value="PI3Ka"/>
    <property type="match status" value="1"/>
</dbReference>
<dbReference type="SUPFAM" id="SSF48371">
    <property type="entry name" value="ARM repeat"/>
    <property type="match status" value="2"/>
</dbReference>
<proteinExistence type="inferred from homology"/>
<dbReference type="Gene3D" id="3.30.1010.10">
    <property type="entry name" value="Phosphatidylinositol 3-kinase Catalytic Subunit, Chain A, domain 4"/>
    <property type="match status" value="1"/>
</dbReference>
<comment type="caution">
    <text evidence="7">The sequence shown here is derived from an EMBL/GenBank/DDBJ whole genome shotgun (WGS) entry which is preliminary data.</text>
</comment>
<keyword evidence="3 7" id="KW-0808">Transferase</keyword>
<evidence type="ECO:0000256" key="1">
    <source>
        <dbReference type="ARBA" id="ARBA00006209"/>
    </source>
</evidence>
<dbReference type="EC" id="2.7.1.67" evidence="2"/>
<reference evidence="7 8" key="1">
    <citation type="submission" date="2024-02" db="EMBL/GenBank/DDBJ databases">
        <title>Discinaceae phylogenomics.</title>
        <authorList>
            <person name="Dirks A.C."/>
            <person name="James T.Y."/>
        </authorList>
    </citation>
    <scope>NUCLEOTIDE SEQUENCE [LARGE SCALE GENOMIC DNA]</scope>
    <source>
        <strain evidence="7 8">ACD0624</strain>
    </source>
</reference>
<dbReference type="EMBL" id="JBBBZM010000040">
    <property type="protein sequence ID" value="KAL0636980.1"/>
    <property type="molecule type" value="Genomic_DNA"/>
</dbReference>
<dbReference type="Proteomes" id="UP001447188">
    <property type="component" value="Unassembled WGS sequence"/>
</dbReference>
<dbReference type="PROSITE" id="PS00915">
    <property type="entry name" value="PI3_4_KINASE_1"/>
    <property type="match status" value="1"/>
</dbReference>
<dbReference type="InterPro" id="IPR011009">
    <property type="entry name" value="Kinase-like_dom_sf"/>
</dbReference>
<dbReference type="Gene3D" id="1.10.1070.11">
    <property type="entry name" value="Phosphatidylinositol 3-/4-kinase, catalytic domain"/>
    <property type="match status" value="1"/>
</dbReference>
<dbReference type="InterPro" id="IPR015433">
    <property type="entry name" value="PI3/4_kinase"/>
</dbReference>
<keyword evidence="4 7" id="KW-0418">Kinase</keyword>
<keyword evidence="8" id="KW-1185">Reference proteome</keyword>
<evidence type="ECO:0000256" key="3">
    <source>
        <dbReference type="ARBA" id="ARBA00022679"/>
    </source>
</evidence>
<evidence type="ECO:0000313" key="7">
    <source>
        <dbReference type="EMBL" id="KAL0636980.1"/>
    </source>
</evidence>